<dbReference type="EMBL" id="RCCI01000005">
    <property type="protein sequence ID" value="RLJ64912.1"/>
    <property type="molecule type" value="Genomic_DNA"/>
</dbReference>
<gene>
    <name evidence="1" type="ORF">DFR35_1561</name>
</gene>
<dbReference type="RefSeq" id="WP_121241315.1">
    <property type="nucleotide sequence ID" value="NZ_BHVV01000006.1"/>
</dbReference>
<keyword evidence="2" id="KW-1185">Reference proteome</keyword>
<accession>A0A497XD53</accession>
<dbReference type="Proteomes" id="UP000268908">
    <property type="component" value="Unassembled WGS sequence"/>
</dbReference>
<dbReference type="OrthoDB" id="9152892at2"/>
<reference evidence="1 2" key="1">
    <citation type="submission" date="2018-10" db="EMBL/GenBank/DDBJ databases">
        <title>Genomic Encyclopedia of Type Strains, Phase IV (KMG-IV): sequencing the most valuable type-strain genomes for metagenomic binning, comparative biology and taxonomic classification.</title>
        <authorList>
            <person name="Goeker M."/>
        </authorList>
    </citation>
    <scope>NUCLEOTIDE SEQUENCE [LARGE SCALE GENOMIC DNA]</scope>
    <source>
        <strain evidence="1 2">DSM 26916</strain>
    </source>
</reference>
<name>A0A497XD53_9PROT</name>
<dbReference type="AlphaFoldDB" id="A0A497XD53"/>
<protein>
    <submittedName>
        <fullName evidence="1">Anti-sigma factor RsiW</fullName>
    </submittedName>
</protein>
<comment type="caution">
    <text evidence="1">The sequence shown here is derived from an EMBL/GenBank/DDBJ whole genome shotgun (WGS) entry which is preliminary data.</text>
</comment>
<organism evidence="1 2">
    <name type="scientific">Sulfurisoma sediminicola</name>
    <dbReference type="NCBI Taxonomy" id="1381557"/>
    <lineage>
        <taxon>Bacteria</taxon>
        <taxon>Pseudomonadati</taxon>
        <taxon>Pseudomonadota</taxon>
        <taxon>Betaproteobacteria</taxon>
        <taxon>Nitrosomonadales</taxon>
        <taxon>Sterolibacteriaceae</taxon>
        <taxon>Sulfurisoma</taxon>
    </lineage>
</organism>
<evidence type="ECO:0000313" key="1">
    <source>
        <dbReference type="EMBL" id="RLJ64912.1"/>
    </source>
</evidence>
<proteinExistence type="predicted"/>
<evidence type="ECO:0000313" key="2">
    <source>
        <dbReference type="Proteomes" id="UP000268908"/>
    </source>
</evidence>
<sequence length="251" mass="27985">MNAPISDDDLHAYADNRLDAARLTQVEGWLAAHPEHRGQVDAWRSQSARLHRAYDAVLDQPVPARLMPAANQSRWFEMRRVAFVGWLMLGTVIGFMLRGEPARQAPPAQAGVSLPHMAAVAHAVYTPEVRHPVEVGADQEAHLVGWLSKRLGAELKPPRLDEAGYRLVGGRLLPGERGEVAQFMYENAAKNRLTLYVQPQAAQAADASFRYANEKGIDVFYWIDGRFGYALSGSTGREDMLRLATLVYRQR</sequence>